<dbReference type="HOGENOM" id="CLU_2109325_0_0_1"/>
<evidence type="ECO:0000256" key="1">
    <source>
        <dbReference type="SAM" id="MobiDB-lite"/>
    </source>
</evidence>
<keyword evidence="3" id="KW-1185">Reference proteome</keyword>
<organism evidence="2 3">
    <name type="scientific">Collybiopsis luxurians FD-317 M1</name>
    <dbReference type="NCBI Taxonomy" id="944289"/>
    <lineage>
        <taxon>Eukaryota</taxon>
        <taxon>Fungi</taxon>
        <taxon>Dikarya</taxon>
        <taxon>Basidiomycota</taxon>
        <taxon>Agaricomycotina</taxon>
        <taxon>Agaricomycetes</taxon>
        <taxon>Agaricomycetidae</taxon>
        <taxon>Agaricales</taxon>
        <taxon>Marasmiineae</taxon>
        <taxon>Omphalotaceae</taxon>
        <taxon>Collybiopsis</taxon>
        <taxon>Collybiopsis luxurians</taxon>
    </lineage>
</organism>
<feature type="compositionally biased region" description="Pro residues" evidence="1">
    <location>
        <begin position="99"/>
        <end position="108"/>
    </location>
</feature>
<protein>
    <submittedName>
        <fullName evidence="2">Unplaced genomic scaffold GYMLUscaffold_38, whole genome shotgun sequence</fullName>
    </submittedName>
</protein>
<dbReference type="EMBL" id="KN834786">
    <property type="protein sequence ID" value="KIK58315.1"/>
    <property type="molecule type" value="Genomic_DNA"/>
</dbReference>
<reference evidence="2 3" key="1">
    <citation type="submission" date="2014-04" db="EMBL/GenBank/DDBJ databases">
        <title>Evolutionary Origins and Diversification of the Mycorrhizal Mutualists.</title>
        <authorList>
            <consortium name="DOE Joint Genome Institute"/>
            <consortium name="Mycorrhizal Genomics Consortium"/>
            <person name="Kohler A."/>
            <person name="Kuo A."/>
            <person name="Nagy L.G."/>
            <person name="Floudas D."/>
            <person name="Copeland A."/>
            <person name="Barry K.W."/>
            <person name="Cichocki N."/>
            <person name="Veneault-Fourrey C."/>
            <person name="LaButti K."/>
            <person name="Lindquist E.A."/>
            <person name="Lipzen A."/>
            <person name="Lundell T."/>
            <person name="Morin E."/>
            <person name="Murat C."/>
            <person name="Riley R."/>
            <person name="Ohm R."/>
            <person name="Sun H."/>
            <person name="Tunlid A."/>
            <person name="Henrissat B."/>
            <person name="Grigoriev I.V."/>
            <person name="Hibbett D.S."/>
            <person name="Martin F."/>
        </authorList>
    </citation>
    <scope>NUCLEOTIDE SEQUENCE [LARGE SCALE GENOMIC DNA]</scope>
    <source>
        <strain evidence="2 3">FD-317 M1</strain>
    </source>
</reference>
<dbReference type="Proteomes" id="UP000053593">
    <property type="component" value="Unassembled WGS sequence"/>
</dbReference>
<proteinExistence type="predicted"/>
<dbReference type="AlphaFoldDB" id="A0A0D0B4R1"/>
<gene>
    <name evidence="2" type="ORF">GYMLUDRAFT_45529</name>
</gene>
<feature type="region of interest" description="Disordered" evidence="1">
    <location>
        <begin position="1"/>
        <end position="25"/>
    </location>
</feature>
<name>A0A0D0B4R1_9AGAR</name>
<evidence type="ECO:0000313" key="2">
    <source>
        <dbReference type="EMBL" id="KIK58315.1"/>
    </source>
</evidence>
<accession>A0A0D0B4R1</accession>
<sequence>MARRRRMRSNLVAVGGPAGYAPNTGRTSLFSGGGGLFGKNNYNQDARPVEAGSAQYQYGNNAYPSYAGQTGGGFGGSNLNQAPAAAAAPPPYKEDTSNYPPPPGPPPAAHTAALR</sequence>
<feature type="region of interest" description="Disordered" evidence="1">
    <location>
        <begin position="68"/>
        <end position="115"/>
    </location>
</feature>
<evidence type="ECO:0000313" key="3">
    <source>
        <dbReference type="Proteomes" id="UP000053593"/>
    </source>
</evidence>